<organism evidence="1 2">
    <name type="scientific">Rubritalea spongiae</name>
    <dbReference type="NCBI Taxonomy" id="430797"/>
    <lineage>
        <taxon>Bacteria</taxon>
        <taxon>Pseudomonadati</taxon>
        <taxon>Verrucomicrobiota</taxon>
        <taxon>Verrucomicrobiia</taxon>
        <taxon>Verrucomicrobiales</taxon>
        <taxon>Rubritaleaceae</taxon>
        <taxon>Rubritalea</taxon>
    </lineage>
</organism>
<evidence type="ECO:0000313" key="2">
    <source>
        <dbReference type="Proteomes" id="UP001597297"/>
    </source>
</evidence>
<reference evidence="2" key="1">
    <citation type="journal article" date="2019" name="Int. J. Syst. Evol. Microbiol.">
        <title>The Global Catalogue of Microorganisms (GCM) 10K type strain sequencing project: providing services to taxonomists for standard genome sequencing and annotation.</title>
        <authorList>
            <consortium name="The Broad Institute Genomics Platform"/>
            <consortium name="The Broad Institute Genome Sequencing Center for Infectious Disease"/>
            <person name="Wu L."/>
            <person name="Ma J."/>
        </authorList>
    </citation>
    <scope>NUCLEOTIDE SEQUENCE [LARGE SCALE GENOMIC DNA]</scope>
    <source>
        <strain evidence="2">JCM 16545</strain>
    </source>
</reference>
<accession>A0ABW5E379</accession>
<evidence type="ECO:0000313" key="1">
    <source>
        <dbReference type="EMBL" id="MFD2276894.1"/>
    </source>
</evidence>
<comment type="caution">
    <text evidence="1">The sequence shown here is derived from an EMBL/GenBank/DDBJ whole genome shotgun (WGS) entry which is preliminary data.</text>
</comment>
<gene>
    <name evidence="1" type="ORF">ACFSQZ_10465</name>
</gene>
<dbReference type="Proteomes" id="UP001597297">
    <property type="component" value="Unassembled WGS sequence"/>
</dbReference>
<keyword evidence="2" id="KW-1185">Reference proteome</keyword>
<name>A0ABW5E379_9BACT</name>
<dbReference type="EMBL" id="JBHUJC010000033">
    <property type="protein sequence ID" value="MFD2276894.1"/>
    <property type="molecule type" value="Genomic_DNA"/>
</dbReference>
<sequence length="161" mass="17849">CASTLNLNSMHALGIHGCASRYPKMKTLKYIVLLTAFSLTLKAEEAVSDLPDFTPLKSRADYLLKEDDGTISYRGKYTIGDGGKVVRYDIYKESNKKLVQTDIPVYDADGKNVMGKTYNADGELKVLVIIMKSGRTVYLTPEGELLTPDEGAKLVDPRHRD</sequence>
<feature type="non-terminal residue" evidence="1">
    <location>
        <position position="1"/>
    </location>
</feature>
<dbReference type="RefSeq" id="WP_377136913.1">
    <property type="nucleotide sequence ID" value="NZ_JBHUJC010000033.1"/>
</dbReference>
<protein>
    <submittedName>
        <fullName evidence="1">Uncharacterized protein</fullName>
    </submittedName>
</protein>
<proteinExistence type="predicted"/>